<evidence type="ECO:0000313" key="3">
    <source>
        <dbReference type="Proteomes" id="UP000195877"/>
    </source>
</evidence>
<sequence length="109" mass="11890">MSRTKALDGCLRELREETRLKVAVPVLKGASGGRHVFDHPERSLWGRTITPAFHVECPAGELPALRGGDNGHKVHWIRARAGVEAICICLNFSLGAAERQRAILSGLEP</sequence>
<dbReference type="SUPFAM" id="SSF55811">
    <property type="entry name" value="Nudix"/>
    <property type="match status" value="1"/>
</dbReference>
<dbReference type="GO" id="GO:0000309">
    <property type="term" value="F:nicotinamide-nucleotide adenylyltransferase activity"/>
    <property type="evidence" value="ECO:0007669"/>
    <property type="project" value="UniProtKB-EC"/>
</dbReference>
<protein>
    <submittedName>
        <fullName evidence="1">Bifunctional NMN adenylyltransferase/Nudix hydrolase</fullName>
    </submittedName>
    <submittedName>
        <fullName evidence="2">Bifunctional nicotinamide mononucleotide adenylyltransferase/ADP-ribose pyrophosphatase</fullName>
        <ecNumber evidence="2">2.7.7.1</ecNumber>
    </submittedName>
</protein>
<keyword evidence="3" id="KW-1185">Reference proteome</keyword>
<dbReference type="InterPro" id="IPR015797">
    <property type="entry name" value="NUDIX_hydrolase-like_dom_sf"/>
</dbReference>
<reference evidence="2 4" key="2">
    <citation type="submission" date="2017-05" db="EMBL/GenBank/DDBJ databases">
        <authorList>
            <person name="Song R."/>
            <person name="Chenine A.L."/>
            <person name="Ruprecht R.M."/>
        </authorList>
    </citation>
    <scope>NUCLEOTIDE SEQUENCE [LARGE SCALE GENOMIC DNA]</scope>
    <source>
        <strain evidence="2">PD5205</strain>
    </source>
</reference>
<keyword evidence="2" id="KW-0808">Transferase</keyword>
<accession>A0A1Y6GZP4</accession>
<keyword evidence="1" id="KW-0378">Hydrolase</keyword>
<dbReference type="Gene3D" id="3.90.79.10">
    <property type="entry name" value="Nucleoside Triphosphate Pyrophosphohydrolase"/>
    <property type="match status" value="1"/>
</dbReference>
<dbReference type="EMBL" id="LT853885">
    <property type="protein sequence ID" value="SMR01908.1"/>
    <property type="molecule type" value="Genomic_DNA"/>
</dbReference>
<dbReference type="Proteomes" id="UP000195877">
    <property type="component" value="Chromosome 1"/>
</dbReference>
<dbReference type="Proteomes" id="UP000195953">
    <property type="component" value="Chromosome 1"/>
</dbReference>
<dbReference type="GO" id="GO:0016787">
    <property type="term" value="F:hydrolase activity"/>
    <property type="evidence" value="ECO:0007669"/>
    <property type="project" value="UniProtKB-KW"/>
</dbReference>
<evidence type="ECO:0000313" key="4">
    <source>
        <dbReference type="Proteomes" id="UP000195953"/>
    </source>
</evidence>
<gene>
    <name evidence="2" type="ORF">PD5205_00588</name>
    <name evidence="1" type="ORF">PD885_03422</name>
</gene>
<dbReference type="AlphaFoldDB" id="A0A1Y6GZP4"/>
<dbReference type="EC" id="2.7.7.1" evidence="2"/>
<keyword evidence="2" id="KW-0548">Nucleotidyltransferase</keyword>
<dbReference type="eggNOG" id="COG1051">
    <property type="taxonomic scope" value="Bacteria"/>
</dbReference>
<organism evidence="2 4">
    <name type="scientific">Xanthomonas fragariae</name>
    <dbReference type="NCBI Taxonomy" id="48664"/>
    <lineage>
        <taxon>Bacteria</taxon>
        <taxon>Pseudomonadati</taxon>
        <taxon>Pseudomonadota</taxon>
        <taxon>Gammaproteobacteria</taxon>
        <taxon>Lysobacterales</taxon>
        <taxon>Lysobacteraceae</taxon>
        <taxon>Xanthomonas</taxon>
    </lineage>
</organism>
<evidence type="ECO:0000313" key="1">
    <source>
        <dbReference type="EMBL" id="SMR00643.1"/>
    </source>
</evidence>
<name>A0A1Y6GZP4_9XANT</name>
<evidence type="ECO:0000313" key="2">
    <source>
        <dbReference type="EMBL" id="SMR01908.1"/>
    </source>
</evidence>
<dbReference type="EMBL" id="LT853882">
    <property type="protein sequence ID" value="SMR00643.1"/>
    <property type="molecule type" value="Genomic_DNA"/>
</dbReference>
<reference evidence="1 3" key="1">
    <citation type="submission" date="2017-05" db="EMBL/GenBank/DDBJ databases">
        <authorList>
            <person name="Blom J."/>
        </authorList>
    </citation>
    <scope>NUCLEOTIDE SEQUENCE [LARGE SCALE GENOMIC DNA]</scope>
    <source>
        <strain evidence="1">PD885</strain>
    </source>
</reference>
<proteinExistence type="predicted"/>